<reference evidence="2" key="1">
    <citation type="journal article" date="2014" name="Genome Biol.">
        <title>Genome analysis of a major urban malaria vector mosquito, Anopheles stephensi.</title>
        <authorList>
            <person name="Jiang X."/>
            <person name="Peery A."/>
            <person name="Hall A.B."/>
            <person name="Sharma A."/>
            <person name="Chen X.G."/>
            <person name="Waterhouse R.M."/>
            <person name="Komissarov A."/>
            <person name="Riehle M.M."/>
            <person name="Shouche Y."/>
            <person name="Sharakhova M.V."/>
            <person name="Lawson D."/>
            <person name="Pakpour N."/>
            <person name="Arensburger P."/>
            <person name="Davidson V.L."/>
            <person name="Eiglmeier K."/>
            <person name="Emrich S."/>
            <person name="George P."/>
            <person name="Kennedy R.C."/>
            <person name="Mane S.P."/>
            <person name="Maslen G."/>
            <person name="Oringanje C."/>
            <person name="Qi Y."/>
            <person name="Settlage R."/>
            <person name="Tojo M."/>
            <person name="Tubio J.M."/>
            <person name="Unger M.F."/>
            <person name="Wang B."/>
            <person name="Vernick K.D."/>
            <person name="Ribeiro J.M."/>
            <person name="James A.A."/>
            <person name="Michel K."/>
            <person name="Riehle M.A."/>
            <person name="Luckhart S."/>
            <person name="Sharakhov I.V."/>
            <person name="Tu Z."/>
        </authorList>
    </citation>
    <scope>NUCLEOTIDE SEQUENCE [LARGE SCALE GENOMIC DNA]</scope>
    <source>
        <strain evidence="2">Indian</strain>
    </source>
</reference>
<keyword evidence="2" id="KW-1185">Reference proteome</keyword>
<accession>A0A182YRG8</accession>
<reference evidence="1" key="2">
    <citation type="submission" date="2020-05" db="UniProtKB">
        <authorList>
            <consortium name="EnsemblMetazoa"/>
        </authorList>
    </citation>
    <scope>IDENTIFICATION</scope>
    <source>
        <strain evidence="1">Indian</strain>
    </source>
</reference>
<dbReference type="Proteomes" id="UP000076408">
    <property type="component" value="Unassembled WGS sequence"/>
</dbReference>
<dbReference type="VEuPathDB" id="VectorBase:ASTE011759"/>
<dbReference type="VEuPathDB" id="VectorBase:ASTEI11054"/>
<organism evidence="1 2">
    <name type="scientific">Anopheles stephensi</name>
    <name type="common">Indo-Pakistan malaria mosquito</name>
    <dbReference type="NCBI Taxonomy" id="30069"/>
    <lineage>
        <taxon>Eukaryota</taxon>
        <taxon>Metazoa</taxon>
        <taxon>Ecdysozoa</taxon>
        <taxon>Arthropoda</taxon>
        <taxon>Hexapoda</taxon>
        <taxon>Insecta</taxon>
        <taxon>Pterygota</taxon>
        <taxon>Neoptera</taxon>
        <taxon>Endopterygota</taxon>
        <taxon>Diptera</taxon>
        <taxon>Nematocera</taxon>
        <taxon>Culicoidea</taxon>
        <taxon>Culicidae</taxon>
        <taxon>Anophelinae</taxon>
        <taxon>Anopheles</taxon>
    </lineage>
</organism>
<proteinExistence type="predicted"/>
<evidence type="ECO:0000313" key="2">
    <source>
        <dbReference type="Proteomes" id="UP000076408"/>
    </source>
</evidence>
<evidence type="ECO:0000313" key="1">
    <source>
        <dbReference type="EnsemblMetazoa" id="ASTEI11054-PA"/>
    </source>
</evidence>
<name>A0A182YRG8_ANOST</name>
<dbReference type="AlphaFoldDB" id="A0A182YRG8"/>
<dbReference type="EnsemblMetazoa" id="ASTEI11054-RA">
    <property type="protein sequence ID" value="ASTEI11054-PA"/>
    <property type="gene ID" value="ASTEI11054"/>
</dbReference>
<protein>
    <submittedName>
        <fullName evidence="1">Uncharacterized protein</fullName>
    </submittedName>
</protein>
<sequence>MALLLPIKPFKYALELLLQIDLLVRSSKVYYTSTINKVVKNVPLKANIIVVQSNVFSRNQCSRKNGYGFPGIKIRRASQGQYPYNRFSIF</sequence>